<dbReference type="PANTHER" id="PTHR31718">
    <property type="entry name" value="PLAT DOMAIN-CONTAINING PROTEIN"/>
    <property type="match status" value="1"/>
</dbReference>
<gene>
    <name evidence="3" type="ORF">E6C27_scaffold239G00110</name>
</gene>
<dbReference type="Proteomes" id="UP000321393">
    <property type="component" value="Unassembled WGS sequence"/>
</dbReference>
<evidence type="ECO:0000256" key="1">
    <source>
        <dbReference type="SAM" id="MobiDB-lite"/>
    </source>
</evidence>
<feature type="region of interest" description="Disordered" evidence="1">
    <location>
        <begin position="190"/>
        <end position="231"/>
    </location>
</feature>
<dbReference type="InterPro" id="IPR010417">
    <property type="entry name" value="Embryo-specific_ATS3"/>
</dbReference>
<sequence>MDTPPSPFFLLLLPLSFLAVVCSAVLPAPITLDPEVAPSSLPIHYIQEVGSCSYYVTVATSCASPSSIASEIGVLFGDTYGNQIIEKKLSNGDKVFGSCKTDSFVLKDRPCIVQISYMYIYKDGDDDWLPNSVEISGSGINPLLFIFKSSIPTNTWFGFDLRQYTFPPPPPSVFPAPPLPWLSPPPPPYPTVPPPEPVFPPPPPPSKPVLPPPPPPAHPTPPSSSSKISGQKSGMVSVILGLLTALL</sequence>
<dbReference type="PANTHER" id="PTHR31718:SF32">
    <property type="entry name" value="EMBRYO-SPECIFIC PROTEIN ATS3B"/>
    <property type="match status" value="1"/>
</dbReference>
<dbReference type="AlphaFoldDB" id="A0A5A7SRP1"/>
<protein>
    <submittedName>
        <fullName evidence="3">Sulfated surface glycoprotein 185-like</fullName>
    </submittedName>
</protein>
<name>A0A5A7SRP1_CUCMM</name>
<dbReference type="SUPFAM" id="SSF49723">
    <property type="entry name" value="Lipase/lipooxygenase domain (PLAT/LH2 domain)"/>
    <property type="match status" value="1"/>
</dbReference>
<dbReference type="OrthoDB" id="1709199at2759"/>
<dbReference type="EMBL" id="SSTE01020817">
    <property type="protein sequence ID" value="KAA0033580.1"/>
    <property type="molecule type" value="Genomic_DNA"/>
</dbReference>
<accession>A0A5A7SRP1</accession>
<comment type="caution">
    <text evidence="3">The sequence shown here is derived from an EMBL/GenBank/DDBJ whole genome shotgun (WGS) entry which is preliminary data.</text>
</comment>
<evidence type="ECO:0000256" key="2">
    <source>
        <dbReference type="SAM" id="SignalP"/>
    </source>
</evidence>
<feature type="chain" id="PRO_5022953406" evidence="2">
    <location>
        <begin position="24"/>
        <end position="247"/>
    </location>
</feature>
<reference evidence="3 4" key="1">
    <citation type="submission" date="2019-08" db="EMBL/GenBank/DDBJ databases">
        <title>Draft genome sequences of two oriental melons (Cucumis melo L. var makuwa).</title>
        <authorList>
            <person name="Kwon S.-Y."/>
        </authorList>
    </citation>
    <scope>NUCLEOTIDE SEQUENCE [LARGE SCALE GENOMIC DNA]</scope>
    <source>
        <strain evidence="4">cv. SW 3</strain>
        <tissue evidence="3">Leaf</tissue>
    </source>
</reference>
<dbReference type="InterPro" id="IPR036392">
    <property type="entry name" value="PLAT/LH2_dom_sf"/>
</dbReference>
<evidence type="ECO:0000313" key="3">
    <source>
        <dbReference type="EMBL" id="KAA0033580.1"/>
    </source>
</evidence>
<feature type="compositionally biased region" description="Pro residues" evidence="1">
    <location>
        <begin position="190"/>
        <end position="222"/>
    </location>
</feature>
<organism evidence="3 4">
    <name type="scientific">Cucumis melo var. makuwa</name>
    <name type="common">Oriental melon</name>
    <dbReference type="NCBI Taxonomy" id="1194695"/>
    <lineage>
        <taxon>Eukaryota</taxon>
        <taxon>Viridiplantae</taxon>
        <taxon>Streptophyta</taxon>
        <taxon>Embryophyta</taxon>
        <taxon>Tracheophyta</taxon>
        <taxon>Spermatophyta</taxon>
        <taxon>Magnoliopsida</taxon>
        <taxon>eudicotyledons</taxon>
        <taxon>Gunneridae</taxon>
        <taxon>Pentapetalae</taxon>
        <taxon>rosids</taxon>
        <taxon>fabids</taxon>
        <taxon>Cucurbitales</taxon>
        <taxon>Cucurbitaceae</taxon>
        <taxon>Benincaseae</taxon>
        <taxon>Cucumis</taxon>
    </lineage>
</organism>
<evidence type="ECO:0000313" key="4">
    <source>
        <dbReference type="Proteomes" id="UP000321393"/>
    </source>
</evidence>
<proteinExistence type="predicted"/>
<dbReference type="Pfam" id="PF06232">
    <property type="entry name" value="ATS3"/>
    <property type="match status" value="1"/>
</dbReference>
<feature type="signal peptide" evidence="2">
    <location>
        <begin position="1"/>
        <end position="23"/>
    </location>
</feature>
<keyword evidence="2" id="KW-0732">Signal</keyword>